<reference evidence="2 3" key="1">
    <citation type="submission" date="2019-06" db="EMBL/GenBank/DDBJ databases">
        <authorList>
            <person name="Li M."/>
        </authorList>
    </citation>
    <scope>NUCLEOTIDE SEQUENCE [LARGE SCALE GENOMIC DNA]</scope>
    <source>
        <strain evidence="2 3">BGMRC2036</strain>
    </source>
</reference>
<dbReference type="Gene3D" id="3.30.420.40">
    <property type="match status" value="2"/>
</dbReference>
<dbReference type="GO" id="GO:0009384">
    <property type="term" value="F:N-acylmannosamine kinase activity"/>
    <property type="evidence" value="ECO:0007669"/>
    <property type="project" value="TreeGrafter"/>
</dbReference>
<dbReference type="Pfam" id="PF00480">
    <property type="entry name" value="ROK"/>
    <property type="match status" value="1"/>
</dbReference>
<organism evidence="2 3">
    <name type="scientific">Martelella alba</name>
    <dbReference type="NCBI Taxonomy" id="2590451"/>
    <lineage>
        <taxon>Bacteria</taxon>
        <taxon>Pseudomonadati</taxon>
        <taxon>Pseudomonadota</taxon>
        <taxon>Alphaproteobacteria</taxon>
        <taxon>Hyphomicrobiales</taxon>
        <taxon>Aurantimonadaceae</taxon>
        <taxon>Martelella</taxon>
    </lineage>
</organism>
<dbReference type="OrthoDB" id="49685at2"/>
<sequence length="403" mass="43859">MDREKRAEATGSPKQRGSNQIVVRHYNERLVLQLIRRHGQLTKAEATRATKLSPNAISNIFRSLEAEDLLLKGEAERGKMGQPSIPARINPDARFYFGLKIGRRSFDLVIIDFAGEIRASKAMFHDFPTPENCIGFVRSAIDGLLQQARIRTRDIAGFGVAMPWELWSWTDEVKAPAGEMNAWRDFDIAEALARLGPWRVLTENDGTAACRAELMFGPHADKHDFVYFFVGTLIGGGIVLNGSVFSGRTGNAGGFGPLRIPGGIAGKDRLMDQASLFVLEQAIAETGADPHCIWRDHESWDEFPEAVAAWVSATARGLAAATISSLSIIDFEAAIVDGALPEKLRERLVAAIRAEIDTMDLQGISRPMVEAGRWGSLAKAVGAAALPLAAEYSIAQSPFASMG</sequence>
<dbReference type="CDD" id="cd23763">
    <property type="entry name" value="ASKHA_ATPase_ROK"/>
    <property type="match status" value="1"/>
</dbReference>
<feature type="region of interest" description="Disordered" evidence="1">
    <location>
        <begin position="1"/>
        <end position="20"/>
    </location>
</feature>
<dbReference type="InterPro" id="IPR000600">
    <property type="entry name" value="ROK"/>
</dbReference>
<protein>
    <submittedName>
        <fullName evidence="2">ROK family protein</fullName>
    </submittedName>
</protein>
<comment type="caution">
    <text evidence="2">The sequence shown here is derived from an EMBL/GenBank/DDBJ whole genome shotgun (WGS) entry which is preliminary data.</text>
</comment>
<gene>
    <name evidence="2" type="ORF">FJU08_19570</name>
</gene>
<name>A0A506U300_9HYPH</name>
<dbReference type="PANTHER" id="PTHR18964">
    <property type="entry name" value="ROK (REPRESSOR, ORF, KINASE) FAMILY"/>
    <property type="match status" value="1"/>
</dbReference>
<dbReference type="GO" id="GO:0019262">
    <property type="term" value="P:N-acetylneuraminate catabolic process"/>
    <property type="evidence" value="ECO:0007669"/>
    <property type="project" value="TreeGrafter"/>
</dbReference>
<dbReference type="Gene3D" id="1.10.10.10">
    <property type="entry name" value="Winged helix-like DNA-binding domain superfamily/Winged helix DNA-binding domain"/>
    <property type="match status" value="1"/>
</dbReference>
<dbReference type="Proteomes" id="UP000318801">
    <property type="component" value="Unassembled WGS sequence"/>
</dbReference>
<proteinExistence type="predicted"/>
<dbReference type="EMBL" id="VHLG01000016">
    <property type="protein sequence ID" value="TPW27641.1"/>
    <property type="molecule type" value="Genomic_DNA"/>
</dbReference>
<evidence type="ECO:0000313" key="2">
    <source>
        <dbReference type="EMBL" id="TPW27641.1"/>
    </source>
</evidence>
<evidence type="ECO:0000313" key="3">
    <source>
        <dbReference type="Proteomes" id="UP000318801"/>
    </source>
</evidence>
<dbReference type="AlphaFoldDB" id="A0A506U300"/>
<dbReference type="RefSeq" id="WP_141150741.1">
    <property type="nucleotide sequence ID" value="NZ_VHLG01000016.1"/>
</dbReference>
<dbReference type="SUPFAM" id="SSF46785">
    <property type="entry name" value="Winged helix' DNA-binding domain"/>
    <property type="match status" value="1"/>
</dbReference>
<dbReference type="InterPro" id="IPR036388">
    <property type="entry name" value="WH-like_DNA-bd_sf"/>
</dbReference>
<evidence type="ECO:0000256" key="1">
    <source>
        <dbReference type="SAM" id="MobiDB-lite"/>
    </source>
</evidence>
<accession>A0A506U300</accession>
<dbReference type="InterPro" id="IPR043129">
    <property type="entry name" value="ATPase_NBD"/>
</dbReference>
<dbReference type="SUPFAM" id="SSF53067">
    <property type="entry name" value="Actin-like ATPase domain"/>
    <property type="match status" value="1"/>
</dbReference>
<dbReference type="InterPro" id="IPR036390">
    <property type="entry name" value="WH_DNA-bd_sf"/>
</dbReference>
<dbReference type="PANTHER" id="PTHR18964:SF169">
    <property type="entry name" value="N-ACETYLMANNOSAMINE KINASE"/>
    <property type="match status" value="1"/>
</dbReference>
<keyword evidence="3" id="KW-1185">Reference proteome</keyword>